<proteinExistence type="predicted"/>
<dbReference type="Proteomes" id="UP001596139">
    <property type="component" value="Unassembled WGS sequence"/>
</dbReference>
<reference evidence="2" key="1">
    <citation type="journal article" date="2019" name="Int. J. Syst. Evol. Microbiol.">
        <title>The Global Catalogue of Microorganisms (GCM) 10K type strain sequencing project: providing services to taxonomists for standard genome sequencing and annotation.</title>
        <authorList>
            <consortium name="The Broad Institute Genomics Platform"/>
            <consortium name="The Broad Institute Genome Sequencing Center for Infectious Disease"/>
            <person name="Wu L."/>
            <person name="Ma J."/>
        </authorList>
    </citation>
    <scope>NUCLEOTIDE SEQUENCE [LARGE SCALE GENOMIC DNA]</scope>
    <source>
        <strain evidence="2">CGMCC 1.15180</strain>
    </source>
</reference>
<dbReference type="InterPro" id="IPR036410">
    <property type="entry name" value="HSP_DnaJ_Cys-rich_dom_sf"/>
</dbReference>
<dbReference type="SUPFAM" id="SSF57938">
    <property type="entry name" value="DnaJ/Hsp40 cysteine-rich domain"/>
    <property type="match status" value="1"/>
</dbReference>
<sequence>MPETRPARVRLCPDCDGFPTVAITTGQKNPDGTRRTFTVVCRTCEGTGTVARRPAAREVAA</sequence>
<organism evidence="1 2">
    <name type="scientific">Streptomyces ochraceiscleroticus</name>
    <dbReference type="NCBI Taxonomy" id="47761"/>
    <lineage>
        <taxon>Bacteria</taxon>
        <taxon>Bacillati</taxon>
        <taxon>Actinomycetota</taxon>
        <taxon>Actinomycetes</taxon>
        <taxon>Kitasatosporales</taxon>
        <taxon>Streptomycetaceae</taxon>
        <taxon>Streptomyces</taxon>
    </lineage>
</organism>
<accession>A0ABW1MMV4</accession>
<evidence type="ECO:0000313" key="1">
    <source>
        <dbReference type="EMBL" id="MFC6065089.1"/>
    </source>
</evidence>
<evidence type="ECO:0000313" key="2">
    <source>
        <dbReference type="Proteomes" id="UP001596139"/>
    </source>
</evidence>
<keyword evidence="2" id="KW-1185">Reference proteome</keyword>
<dbReference type="EMBL" id="JBHSPX010000006">
    <property type="protein sequence ID" value="MFC6065089.1"/>
    <property type="molecule type" value="Genomic_DNA"/>
</dbReference>
<name>A0ABW1MMV4_9ACTN</name>
<evidence type="ECO:0008006" key="3">
    <source>
        <dbReference type="Google" id="ProtNLM"/>
    </source>
</evidence>
<gene>
    <name evidence="1" type="ORF">ACFP4F_21430</name>
</gene>
<dbReference type="RefSeq" id="WP_031050287.1">
    <property type="nucleotide sequence ID" value="NZ_JBHSPX010000006.1"/>
</dbReference>
<protein>
    <recommendedName>
        <fullName evidence="3">Molecular chaperone DnaJ</fullName>
    </recommendedName>
</protein>
<comment type="caution">
    <text evidence="1">The sequence shown here is derived from an EMBL/GenBank/DDBJ whole genome shotgun (WGS) entry which is preliminary data.</text>
</comment>